<organism evidence="7 8">
    <name type="scientific">Cohnella hongkongensis</name>
    <dbReference type="NCBI Taxonomy" id="178337"/>
    <lineage>
        <taxon>Bacteria</taxon>
        <taxon>Bacillati</taxon>
        <taxon>Bacillota</taxon>
        <taxon>Bacilli</taxon>
        <taxon>Bacillales</taxon>
        <taxon>Paenibacillaceae</taxon>
        <taxon>Cohnella</taxon>
    </lineage>
</organism>
<evidence type="ECO:0000313" key="7">
    <source>
        <dbReference type="EMBL" id="MFC4597188.1"/>
    </source>
</evidence>
<keyword evidence="5" id="KW-0449">Lipoprotein</keyword>
<feature type="chain" id="PRO_5046989196" evidence="6">
    <location>
        <begin position="26"/>
        <end position="502"/>
    </location>
</feature>
<sequence length="502" mass="56099">MKKRKVSRIGVPFAYVLATALLVTACSGSNSKEEAEPAASSAPPTVTALLSKTTDFPEDNPVIEEIRKRSGINLQVQTVGNDDYETRLNTLLVSGQAPDIFTVGRTKIQELITNGAILPLDELIEQHAPNIKENRGDYLKGGAYVDGKAYGIPEGFVPGSALAIRKDWLDRLKLPMPTNLEEYENVLRAFVNDDPDNNGQKDTIGVGLAIQVDQTWAHIFGAYNVPMGRQVLVDGKVTPWMLAPGYLDAVKYLNKLYHEGLIDPEFATVPTLQSFQKLWNGKVGAYNFNADGITQNWLSRYVESPAPEFEYAVIKGPDGHGGYLNPNVADSNLYTVISSKAKDPEAAMKMLDFLVSEEGDTLTWAGIEGSQYKYENGEFQWISPYEDAVKLRDVGGYMYSVLLNRMNGMREALFNDQTKQGRQLAEEHLIEEAHIYKMPQIEIDRGTILKDMEKEFRTKAILAKGNVDQLYEDFKKKYLAEGGNDWIEQATKIYNDEQTSRQ</sequence>
<evidence type="ECO:0000256" key="1">
    <source>
        <dbReference type="ARBA" id="ARBA00022475"/>
    </source>
</evidence>
<feature type="signal peptide" evidence="6">
    <location>
        <begin position="1"/>
        <end position="25"/>
    </location>
</feature>
<dbReference type="InterPro" id="IPR006059">
    <property type="entry name" value="SBP"/>
</dbReference>
<keyword evidence="2 6" id="KW-0732">Signal</keyword>
<evidence type="ECO:0000256" key="4">
    <source>
        <dbReference type="ARBA" id="ARBA00023139"/>
    </source>
</evidence>
<evidence type="ECO:0000256" key="5">
    <source>
        <dbReference type="ARBA" id="ARBA00023288"/>
    </source>
</evidence>
<dbReference type="PROSITE" id="PS51257">
    <property type="entry name" value="PROKAR_LIPOPROTEIN"/>
    <property type="match status" value="1"/>
</dbReference>
<gene>
    <name evidence="7" type="ORF">ACFO3S_02955</name>
</gene>
<dbReference type="RefSeq" id="WP_378092039.1">
    <property type="nucleotide sequence ID" value="NZ_JBHSEP010000001.1"/>
</dbReference>
<dbReference type="PANTHER" id="PTHR43649">
    <property type="entry name" value="ARABINOSE-BINDING PROTEIN-RELATED"/>
    <property type="match status" value="1"/>
</dbReference>
<evidence type="ECO:0000313" key="8">
    <source>
        <dbReference type="Proteomes" id="UP001596028"/>
    </source>
</evidence>
<dbReference type="Proteomes" id="UP001596028">
    <property type="component" value="Unassembled WGS sequence"/>
</dbReference>
<dbReference type="Pfam" id="PF01547">
    <property type="entry name" value="SBP_bac_1"/>
    <property type="match status" value="1"/>
</dbReference>
<dbReference type="Gene3D" id="3.40.190.10">
    <property type="entry name" value="Periplasmic binding protein-like II"/>
    <property type="match status" value="2"/>
</dbReference>
<accession>A0ABV9F839</accession>
<proteinExistence type="predicted"/>
<comment type="caution">
    <text evidence="7">The sequence shown here is derived from an EMBL/GenBank/DDBJ whole genome shotgun (WGS) entry which is preliminary data.</text>
</comment>
<name>A0ABV9F839_9BACL</name>
<protein>
    <submittedName>
        <fullName evidence="7">Extracellular solute-binding protein</fullName>
    </submittedName>
</protein>
<keyword evidence="4" id="KW-0564">Palmitate</keyword>
<evidence type="ECO:0000256" key="3">
    <source>
        <dbReference type="ARBA" id="ARBA00023136"/>
    </source>
</evidence>
<dbReference type="PANTHER" id="PTHR43649:SF33">
    <property type="entry name" value="POLYGALACTURONAN_RHAMNOGALACTURONAN-BINDING PROTEIN YTCQ"/>
    <property type="match status" value="1"/>
</dbReference>
<keyword evidence="3" id="KW-0472">Membrane</keyword>
<keyword evidence="1" id="KW-1003">Cell membrane</keyword>
<dbReference type="InterPro" id="IPR050490">
    <property type="entry name" value="Bact_solute-bd_prot1"/>
</dbReference>
<evidence type="ECO:0000256" key="2">
    <source>
        <dbReference type="ARBA" id="ARBA00022729"/>
    </source>
</evidence>
<evidence type="ECO:0000256" key="6">
    <source>
        <dbReference type="SAM" id="SignalP"/>
    </source>
</evidence>
<reference evidence="8" key="1">
    <citation type="journal article" date="2019" name="Int. J. Syst. Evol. Microbiol.">
        <title>The Global Catalogue of Microorganisms (GCM) 10K type strain sequencing project: providing services to taxonomists for standard genome sequencing and annotation.</title>
        <authorList>
            <consortium name="The Broad Institute Genomics Platform"/>
            <consortium name="The Broad Institute Genome Sequencing Center for Infectious Disease"/>
            <person name="Wu L."/>
            <person name="Ma J."/>
        </authorList>
    </citation>
    <scope>NUCLEOTIDE SEQUENCE [LARGE SCALE GENOMIC DNA]</scope>
    <source>
        <strain evidence="8">CCUG 49571</strain>
    </source>
</reference>
<dbReference type="EMBL" id="JBHSEP010000001">
    <property type="protein sequence ID" value="MFC4597188.1"/>
    <property type="molecule type" value="Genomic_DNA"/>
</dbReference>
<dbReference type="SUPFAM" id="SSF53850">
    <property type="entry name" value="Periplasmic binding protein-like II"/>
    <property type="match status" value="1"/>
</dbReference>
<keyword evidence="8" id="KW-1185">Reference proteome</keyword>